<organism evidence="1 2">
    <name type="scientific">Pseudomonas savastanoi pv. glycinea</name>
    <name type="common">Pseudomonas syringae pv. glycinea</name>
    <dbReference type="NCBI Taxonomy" id="318"/>
    <lineage>
        <taxon>Bacteria</taxon>
        <taxon>Pseudomonadati</taxon>
        <taxon>Pseudomonadota</taxon>
        <taxon>Gammaproteobacteria</taxon>
        <taxon>Pseudomonadales</taxon>
        <taxon>Pseudomonadaceae</taxon>
        <taxon>Pseudomonas</taxon>
    </lineage>
</organism>
<dbReference type="EMBL" id="RBON01000164">
    <property type="protein sequence ID" value="RMM68303.1"/>
    <property type="molecule type" value="Genomic_DNA"/>
</dbReference>
<evidence type="ECO:0000313" key="1">
    <source>
        <dbReference type="EMBL" id="RMM68303.1"/>
    </source>
</evidence>
<reference evidence="1 2" key="1">
    <citation type="submission" date="2018-08" db="EMBL/GenBank/DDBJ databases">
        <title>Recombination of ecologically and evolutionarily significant loci maintains genetic cohesion in the Pseudomonas syringae species complex.</title>
        <authorList>
            <person name="Dillon M."/>
            <person name="Thakur S."/>
            <person name="Almeida R.N.D."/>
            <person name="Weir B.S."/>
            <person name="Guttman D.S."/>
        </authorList>
    </citation>
    <scope>NUCLEOTIDE SEQUENCE [LARGE SCALE GENOMIC DNA]</scope>
    <source>
        <strain evidence="1 2">ICMP 4324</strain>
    </source>
</reference>
<dbReference type="AlphaFoldDB" id="A0A3M3G241"/>
<accession>A0A3M3G241</accession>
<name>A0A3M3G241_PSESG</name>
<sequence length="47" mass="5310">MHIAVERLWGAVLLLLVLHSPQGVIPKLRQGCSDFDPWKIRVFGIEA</sequence>
<comment type="caution">
    <text evidence="1">The sequence shown here is derived from an EMBL/GenBank/DDBJ whole genome shotgun (WGS) entry which is preliminary data.</text>
</comment>
<dbReference type="Proteomes" id="UP000276829">
    <property type="component" value="Unassembled WGS sequence"/>
</dbReference>
<proteinExistence type="predicted"/>
<gene>
    <name evidence="1" type="ORF">ALQ73_200275</name>
</gene>
<evidence type="ECO:0000313" key="2">
    <source>
        <dbReference type="Proteomes" id="UP000276829"/>
    </source>
</evidence>
<protein>
    <submittedName>
        <fullName evidence="1">Uncharacterized protein</fullName>
    </submittedName>
</protein>